<evidence type="ECO:0000256" key="5">
    <source>
        <dbReference type="ARBA" id="ARBA00023136"/>
    </source>
</evidence>
<keyword evidence="3 7" id="KW-0812">Transmembrane</keyword>
<feature type="transmembrane region" description="Helical" evidence="7">
    <location>
        <begin position="212"/>
        <end position="232"/>
    </location>
</feature>
<evidence type="ECO:0000256" key="2">
    <source>
        <dbReference type="ARBA" id="ARBA00007168"/>
    </source>
</evidence>
<comment type="subcellular location">
    <subcellularLocation>
        <location evidence="7">Cell membrane</location>
        <topology evidence="7">Multi-pass membrane protein</topology>
    </subcellularLocation>
    <subcellularLocation>
        <location evidence="1">Membrane</location>
        <topology evidence="1">Multi-pass membrane protein</topology>
    </subcellularLocation>
</comment>
<keyword evidence="5 7" id="KW-0472">Membrane</keyword>
<comment type="caution">
    <text evidence="8">The sequence shown here is derived from an EMBL/GenBank/DDBJ whole genome shotgun (WGS) entry which is preliminary data.</text>
</comment>
<sequence length="275" mass="29387">AERSALGAQLSAAEAAALGGEGLELAALAEPLGGLYAWASPEWRTGIGAGLGALGLLLLLLFCCCQRSVRVAVAVVRASSECFLDLPTLALQPLLAMVFQLGVVAAMAAGFLLLLSSGEVTPLSLEDYTVYASLSGSSNVSGVFRSFKYGEDELYLIAFYVFMMFWVCEAVNATSQFVLAHAVQHWYFTPYEGGRKEDVDCFPLAKGYTVGIFFHVGSFAFGSFIIAATRVVRIVLSFLAKQARGEGNVVGEVAANCCMCVVSCFQRSMEFLNKN</sequence>
<dbReference type="PANTHER" id="PTHR12385">
    <property type="entry name" value="CHOLINE TRANSPORTER-LIKE (SLC FAMILY 44)"/>
    <property type="match status" value="1"/>
</dbReference>
<evidence type="ECO:0000256" key="4">
    <source>
        <dbReference type="ARBA" id="ARBA00022989"/>
    </source>
</evidence>
<feature type="transmembrane region" description="Helical" evidence="7">
    <location>
        <begin position="43"/>
        <end position="62"/>
    </location>
</feature>
<feature type="transmembrane region" description="Helical" evidence="7">
    <location>
        <begin position="94"/>
        <end position="116"/>
    </location>
</feature>
<feature type="non-terminal residue" evidence="8">
    <location>
        <position position="1"/>
    </location>
</feature>
<feature type="transmembrane region" description="Helical" evidence="7">
    <location>
        <begin position="128"/>
        <end position="147"/>
    </location>
</feature>
<evidence type="ECO:0000256" key="3">
    <source>
        <dbReference type="ARBA" id="ARBA00022692"/>
    </source>
</evidence>
<dbReference type="PANTHER" id="PTHR12385:SF14">
    <property type="entry name" value="CHOLINE TRANSPORTER-LIKE 2"/>
    <property type="match status" value="1"/>
</dbReference>
<dbReference type="Pfam" id="PF04515">
    <property type="entry name" value="Choline_transpo"/>
    <property type="match status" value="1"/>
</dbReference>
<comment type="function">
    <text evidence="7">Choline transporter.</text>
</comment>
<proteinExistence type="inferred from homology"/>
<evidence type="ECO:0000313" key="8">
    <source>
        <dbReference type="EMBL" id="CAK0824493.1"/>
    </source>
</evidence>
<evidence type="ECO:0000313" key="9">
    <source>
        <dbReference type="Proteomes" id="UP001189429"/>
    </source>
</evidence>
<evidence type="ECO:0000256" key="6">
    <source>
        <dbReference type="ARBA" id="ARBA00023180"/>
    </source>
</evidence>
<name>A0ABN9RYK1_9DINO</name>
<feature type="non-terminal residue" evidence="8">
    <location>
        <position position="275"/>
    </location>
</feature>
<keyword evidence="9" id="KW-1185">Reference proteome</keyword>
<organism evidence="8 9">
    <name type="scientific">Prorocentrum cordatum</name>
    <dbReference type="NCBI Taxonomy" id="2364126"/>
    <lineage>
        <taxon>Eukaryota</taxon>
        <taxon>Sar</taxon>
        <taxon>Alveolata</taxon>
        <taxon>Dinophyceae</taxon>
        <taxon>Prorocentrales</taxon>
        <taxon>Prorocentraceae</taxon>
        <taxon>Prorocentrum</taxon>
    </lineage>
</organism>
<feature type="transmembrane region" description="Helical" evidence="7">
    <location>
        <begin position="154"/>
        <end position="179"/>
    </location>
</feature>
<dbReference type="InterPro" id="IPR007603">
    <property type="entry name" value="Choline_transptr-like"/>
</dbReference>
<protein>
    <recommendedName>
        <fullName evidence="7">Choline transporter-like protein</fullName>
    </recommendedName>
</protein>
<gene>
    <name evidence="8" type="ORF">PCOR1329_LOCUS24886</name>
</gene>
<comment type="similarity">
    <text evidence="2 7">Belongs to the CTL (choline transporter-like) family.</text>
</comment>
<accession>A0ABN9RYK1</accession>
<keyword evidence="4 7" id="KW-1133">Transmembrane helix</keyword>
<dbReference type="EMBL" id="CAUYUJ010008628">
    <property type="protein sequence ID" value="CAK0824493.1"/>
    <property type="molecule type" value="Genomic_DNA"/>
</dbReference>
<evidence type="ECO:0000256" key="1">
    <source>
        <dbReference type="ARBA" id="ARBA00004141"/>
    </source>
</evidence>
<reference evidence="8" key="1">
    <citation type="submission" date="2023-10" db="EMBL/GenBank/DDBJ databases">
        <authorList>
            <person name="Chen Y."/>
            <person name="Shah S."/>
            <person name="Dougan E. K."/>
            <person name="Thang M."/>
            <person name="Chan C."/>
        </authorList>
    </citation>
    <scope>NUCLEOTIDE SEQUENCE [LARGE SCALE GENOMIC DNA]</scope>
</reference>
<keyword evidence="6" id="KW-0325">Glycoprotein</keyword>
<comment type="caution">
    <text evidence="7">Lacks conserved residue(s) required for the propagation of feature annotation.</text>
</comment>
<dbReference type="Proteomes" id="UP001189429">
    <property type="component" value="Unassembled WGS sequence"/>
</dbReference>
<evidence type="ECO:0000256" key="7">
    <source>
        <dbReference type="RuleBase" id="RU368066"/>
    </source>
</evidence>